<evidence type="ECO:0000256" key="7">
    <source>
        <dbReference type="ARBA" id="ARBA00022660"/>
    </source>
</evidence>
<evidence type="ECO:0000313" key="15">
    <source>
        <dbReference type="Ensembl" id="ENSTGUP00000019588.1"/>
    </source>
</evidence>
<evidence type="ECO:0000256" key="8">
    <source>
        <dbReference type="ARBA" id="ARBA00022792"/>
    </source>
</evidence>
<comment type="subunit">
    <text evidence="4">Complex I is composed of 45 different subunits.</text>
</comment>
<comment type="subcellular location">
    <subcellularLocation>
        <location evidence="2">Mitochondrion inner membrane</location>
        <topology evidence="2">Peripheral membrane protein</topology>
        <orientation evidence="2">Matrix side</orientation>
    </subcellularLocation>
</comment>
<dbReference type="GO" id="GO:0005743">
    <property type="term" value="C:mitochondrial inner membrane"/>
    <property type="evidence" value="ECO:0007669"/>
    <property type="project" value="UniProtKB-SubCell"/>
</dbReference>
<evidence type="ECO:0000256" key="4">
    <source>
        <dbReference type="ARBA" id="ARBA00011533"/>
    </source>
</evidence>
<dbReference type="Ensembl" id="ENSTGUT00000019619.1">
    <property type="protein sequence ID" value="ENSTGUP00000019588.1"/>
    <property type="gene ID" value="ENSTGUG00000028397.1"/>
</dbReference>
<evidence type="ECO:0000256" key="11">
    <source>
        <dbReference type="ARBA" id="ARBA00023136"/>
    </source>
</evidence>
<dbReference type="PANTHER" id="PTHR12878:SF0">
    <property type="entry name" value="NADH DEHYDROGENASE [UBIQUINONE] 1 ALPHA SUBCOMPLEX SUBUNIT 2"/>
    <property type="match status" value="1"/>
</dbReference>
<evidence type="ECO:0000256" key="12">
    <source>
        <dbReference type="ARBA" id="ARBA00031441"/>
    </source>
</evidence>
<dbReference type="SMART" id="SM00916">
    <property type="entry name" value="L51_S25_CI-B8"/>
    <property type="match status" value="1"/>
</dbReference>
<evidence type="ECO:0000313" key="16">
    <source>
        <dbReference type="Proteomes" id="UP000007754"/>
    </source>
</evidence>
<reference evidence="15" key="2">
    <citation type="submission" date="2025-08" db="UniProtKB">
        <authorList>
            <consortium name="Ensembl"/>
        </authorList>
    </citation>
    <scope>IDENTIFICATION</scope>
</reference>
<reference evidence="15" key="3">
    <citation type="submission" date="2025-09" db="UniProtKB">
        <authorList>
            <consortium name="Ensembl"/>
        </authorList>
    </citation>
    <scope>IDENTIFICATION</scope>
</reference>
<evidence type="ECO:0000256" key="5">
    <source>
        <dbReference type="ARBA" id="ARBA00016394"/>
    </source>
</evidence>
<dbReference type="InterPro" id="IPR036249">
    <property type="entry name" value="Thioredoxin-like_sf"/>
</dbReference>
<protein>
    <recommendedName>
        <fullName evidence="5">NADH dehydrogenase [ubiquinone] 1 alpha subcomplex subunit 2</fullName>
    </recommendedName>
    <alternativeName>
        <fullName evidence="12">Complex I-B8</fullName>
    </alternativeName>
    <alternativeName>
        <fullName evidence="13">NADH-ubiquinone oxidoreductase B8 subunit</fullName>
    </alternativeName>
</protein>
<dbReference type="InParanoid" id="A0A674GB29"/>
<dbReference type="InterPro" id="IPR007741">
    <property type="entry name" value="Ribosomal_mL43/mS25/NADH_DH"/>
</dbReference>
<proteinExistence type="inferred from homology"/>
<organism evidence="15 16">
    <name type="scientific">Taeniopygia guttata</name>
    <name type="common">Zebra finch</name>
    <name type="synonym">Poephila guttata</name>
    <dbReference type="NCBI Taxonomy" id="59729"/>
    <lineage>
        <taxon>Eukaryota</taxon>
        <taxon>Metazoa</taxon>
        <taxon>Chordata</taxon>
        <taxon>Craniata</taxon>
        <taxon>Vertebrata</taxon>
        <taxon>Euteleostomi</taxon>
        <taxon>Archelosauria</taxon>
        <taxon>Archosauria</taxon>
        <taxon>Dinosauria</taxon>
        <taxon>Saurischia</taxon>
        <taxon>Theropoda</taxon>
        <taxon>Coelurosauria</taxon>
        <taxon>Aves</taxon>
        <taxon>Neognathae</taxon>
        <taxon>Neoaves</taxon>
        <taxon>Telluraves</taxon>
        <taxon>Australaves</taxon>
        <taxon>Passeriformes</taxon>
        <taxon>Passeroidea</taxon>
        <taxon>Estrildidae</taxon>
        <taxon>Estrildinae</taxon>
        <taxon>Taeniopygia</taxon>
    </lineage>
</organism>
<keyword evidence="7" id="KW-0679">Respiratory chain</keyword>
<accession>A0A674GB29</accession>
<keyword evidence="9" id="KW-0249">Electron transport</keyword>
<keyword evidence="8" id="KW-0999">Mitochondrion inner membrane</keyword>
<reference evidence="15 16" key="1">
    <citation type="journal article" date="2010" name="Nature">
        <title>The genome of a songbird.</title>
        <authorList>
            <person name="Warren W.C."/>
            <person name="Clayton D.F."/>
            <person name="Ellegren H."/>
            <person name="Arnold A.P."/>
            <person name="Hillier L.W."/>
            <person name="Kunstner A."/>
            <person name="Searle S."/>
            <person name="White S."/>
            <person name="Vilella A.J."/>
            <person name="Fairley S."/>
            <person name="Heger A."/>
            <person name="Kong L."/>
            <person name="Ponting C.P."/>
            <person name="Jarvis E.D."/>
            <person name="Mello C.V."/>
            <person name="Minx P."/>
            <person name="Lovell P."/>
            <person name="Velho T.A."/>
            <person name="Ferris M."/>
            <person name="Balakrishnan C.N."/>
            <person name="Sinha S."/>
            <person name="Blatti C."/>
            <person name="London S.E."/>
            <person name="Li Y."/>
            <person name="Lin Y.C."/>
            <person name="George J."/>
            <person name="Sweedler J."/>
            <person name="Southey B."/>
            <person name="Gunaratne P."/>
            <person name="Watson M."/>
            <person name="Nam K."/>
            <person name="Backstrom N."/>
            <person name="Smeds L."/>
            <person name="Nabholz B."/>
            <person name="Itoh Y."/>
            <person name="Whitney O."/>
            <person name="Pfenning A.R."/>
            <person name="Howard J."/>
            <person name="Volker M."/>
            <person name="Skinner B.M."/>
            <person name="Griffin D.K."/>
            <person name="Ye L."/>
            <person name="McLaren W.M."/>
            <person name="Flicek P."/>
            <person name="Quesada V."/>
            <person name="Velasco G."/>
            <person name="Lopez-Otin C."/>
            <person name="Puente X.S."/>
            <person name="Olender T."/>
            <person name="Lancet D."/>
            <person name="Smit A.F."/>
            <person name="Hubley R."/>
            <person name="Konkel M.K."/>
            <person name="Walker J.A."/>
            <person name="Batzer M.A."/>
            <person name="Gu W."/>
            <person name="Pollock D.D."/>
            <person name="Chen L."/>
            <person name="Cheng Z."/>
            <person name="Eichler E.E."/>
            <person name="Stapley J."/>
            <person name="Slate J."/>
            <person name="Ekblom R."/>
            <person name="Birkhead T."/>
            <person name="Burke T."/>
            <person name="Burt D."/>
            <person name="Scharff C."/>
            <person name="Adam I."/>
            <person name="Richard H."/>
            <person name="Sultan M."/>
            <person name="Soldatov A."/>
            <person name="Lehrach H."/>
            <person name="Edwards S.V."/>
            <person name="Yang S.P."/>
            <person name="Li X."/>
            <person name="Graves T."/>
            <person name="Fulton L."/>
            <person name="Nelson J."/>
            <person name="Chinwalla A."/>
            <person name="Hou S."/>
            <person name="Mardis E.R."/>
            <person name="Wilson R.K."/>
        </authorList>
    </citation>
    <scope>NUCLEOTIDE SEQUENCE [LARGE SCALE GENOMIC DNA]</scope>
</reference>
<keyword evidence="10" id="KW-0496">Mitochondrion</keyword>
<comment type="function">
    <text evidence="1">Accessory subunit of the mitochondrial membrane respiratory chain NADH dehydrogenase (Complex I), that is believed not to be involved in catalysis. Complex I functions in the transfer of electrons from NADH to the respiratory chain. The immediate electron acceptor for the enzyme is believed to be ubiquinone.</text>
</comment>
<dbReference type="Gene3D" id="3.40.30.10">
    <property type="entry name" value="Glutaredoxin"/>
    <property type="match status" value="1"/>
</dbReference>
<dbReference type="OMA" id="WARYGHG"/>
<evidence type="ECO:0000259" key="14">
    <source>
        <dbReference type="SMART" id="SM00916"/>
    </source>
</evidence>
<keyword evidence="6" id="KW-0813">Transport</keyword>
<keyword evidence="11" id="KW-0472">Membrane</keyword>
<dbReference type="AlphaFoldDB" id="A0A674GB29"/>
<dbReference type="InterPro" id="IPR016464">
    <property type="entry name" value="NADH_Ub_cplx-1_asu_su-2"/>
</dbReference>
<sequence length="244" mass="25835">MPRVPCPCPLSVSPVPCPHTHCRGPASLRSRLRCASLPLGAALPAHPAAAAPIGGCRHGRRSHWQVRSRRLLPLVDEPRTTLRLAEAPRSRPRAVVRAGKMAAGSVQRIGGGLGQALRELRIHLCQRSAGSRGVREFIEKHYVTLKKANPDFPILIRECSGIQAKLWARYGHGHLPRTQVLRAAPGLAGGTAGLRAARDTPGSRARACPASSGDCSSAVQGLQEGWCCRRAAALGPGCAVTPGK</sequence>
<evidence type="ECO:0000256" key="10">
    <source>
        <dbReference type="ARBA" id="ARBA00023128"/>
    </source>
</evidence>
<comment type="similarity">
    <text evidence="3">Belongs to the complex I NDUFA2 subunit family.</text>
</comment>
<dbReference type="PANTHER" id="PTHR12878">
    <property type="entry name" value="NADH-UBIQUINONE OXIDOREDUCTASE B8 SUBUNIT"/>
    <property type="match status" value="1"/>
</dbReference>
<evidence type="ECO:0000256" key="6">
    <source>
        <dbReference type="ARBA" id="ARBA00022448"/>
    </source>
</evidence>
<dbReference type="SUPFAM" id="SSF52833">
    <property type="entry name" value="Thioredoxin-like"/>
    <property type="match status" value="1"/>
</dbReference>
<dbReference type="Pfam" id="PF05047">
    <property type="entry name" value="L51_S25_CI-B8"/>
    <property type="match status" value="1"/>
</dbReference>
<dbReference type="GeneTree" id="ENSGT00390000006178"/>
<evidence type="ECO:0000256" key="2">
    <source>
        <dbReference type="ARBA" id="ARBA00004443"/>
    </source>
</evidence>
<evidence type="ECO:0000256" key="3">
    <source>
        <dbReference type="ARBA" id="ARBA00008939"/>
    </source>
</evidence>
<evidence type="ECO:0000256" key="9">
    <source>
        <dbReference type="ARBA" id="ARBA00022982"/>
    </source>
</evidence>
<keyword evidence="16" id="KW-1185">Reference proteome</keyword>
<name>A0A674GB29_TAEGU</name>
<dbReference type="Proteomes" id="UP000007754">
    <property type="component" value="Chromosome 13"/>
</dbReference>
<feature type="domain" description="Ribosomal protein/NADH dehydrogenase" evidence="14">
    <location>
        <begin position="126"/>
        <end position="191"/>
    </location>
</feature>
<evidence type="ECO:0000256" key="1">
    <source>
        <dbReference type="ARBA" id="ARBA00003195"/>
    </source>
</evidence>
<evidence type="ECO:0000256" key="13">
    <source>
        <dbReference type="ARBA" id="ARBA00032513"/>
    </source>
</evidence>